<dbReference type="AlphaFoldDB" id="A0A0F8WR63"/>
<protein>
    <submittedName>
        <fullName evidence="1">Uncharacterized protein</fullName>
    </submittedName>
</protein>
<dbReference type="EMBL" id="LAZR01063614">
    <property type="protein sequence ID" value="KKK59168.1"/>
    <property type="molecule type" value="Genomic_DNA"/>
</dbReference>
<reference evidence="1" key="1">
    <citation type="journal article" date="2015" name="Nature">
        <title>Complex archaea that bridge the gap between prokaryotes and eukaryotes.</title>
        <authorList>
            <person name="Spang A."/>
            <person name="Saw J.H."/>
            <person name="Jorgensen S.L."/>
            <person name="Zaremba-Niedzwiedzka K."/>
            <person name="Martijn J."/>
            <person name="Lind A.E."/>
            <person name="van Eijk R."/>
            <person name="Schleper C."/>
            <person name="Guy L."/>
            <person name="Ettema T.J."/>
        </authorList>
    </citation>
    <scope>NUCLEOTIDE SEQUENCE</scope>
</reference>
<comment type="caution">
    <text evidence="1">The sequence shown here is derived from an EMBL/GenBank/DDBJ whole genome shotgun (WGS) entry which is preliminary data.</text>
</comment>
<evidence type="ECO:0000313" key="1">
    <source>
        <dbReference type="EMBL" id="KKK59168.1"/>
    </source>
</evidence>
<proteinExistence type="predicted"/>
<organism evidence="1">
    <name type="scientific">marine sediment metagenome</name>
    <dbReference type="NCBI Taxonomy" id="412755"/>
    <lineage>
        <taxon>unclassified sequences</taxon>
        <taxon>metagenomes</taxon>
        <taxon>ecological metagenomes</taxon>
    </lineage>
</organism>
<sequence>MKLNRKERLKINRKKPKVDNGSLYAGSPMYFYCKGCEAEIVVPESYIARPKFCDDCEADQPAEKE</sequence>
<gene>
    <name evidence="1" type="ORF">LCGC14_3037090</name>
</gene>
<name>A0A0F8WR63_9ZZZZ</name>
<accession>A0A0F8WR63</accession>